<evidence type="ECO:0000256" key="3">
    <source>
        <dbReference type="ARBA" id="ARBA00022741"/>
    </source>
</evidence>
<dbReference type="Gene3D" id="3.40.50.300">
    <property type="entry name" value="P-loop containing nucleotide triphosphate hydrolases"/>
    <property type="match status" value="2"/>
</dbReference>
<feature type="domain" description="ABC transporter" evidence="6">
    <location>
        <begin position="268"/>
        <end position="511"/>
    </location>
</feature>
<comment type="caution">
    <text evidence="7">The sequence shown here is derived from an EMBL/GenBank/DDBJ whole genome shotgun (WGS) entry which is preliminary data.</text>
</comment>
<dbReference type="SUPFAM" id="SSF52540">
    <property type="entry name" value="P-loop containing nucleoside triphosphate hydrolases"/>
    <property type="match status" value="2"/>
</dbReference>
<dbReference type="GO" id="GO:0005524">
    <property type="term" value="F:ATP binding"/>
    <property type="evidence" value="ECO:0007669"/>
    <property type="project" value="UniProtKB-KW"/>
</dbReference>
<dbReference type="Pfam" id="PF00005">
    <property type="entry name" value="ABC_tran"/>
    <property type="match status" value="2"/>
</dbReference>
<evidence type="ECO:0000313" key="7">
    <source>
        <dbReference type="EMBL" id="KAB1649172.1"/>
    </source>
</evidence>
<name>A0A6H9WDZ3_9MICO</name>
<dbReference type="PANTHER" id="PTHR43790">
    <property type="entry name" value="CARBOHYDRATE TRANSPORT ATP-BINDING PROTEIN MG119-RELATED"/>
    <property type="match status" value="1"/>
</dbReference>
<dbReference type="PROSITE" id="PS00211">
    <property type="entry name" value="ABC_TRANSPORTER_1"/>
    <property type="match status" value="1"/>
</dbReference>
<evidence type="ECO:0000256" key="1">
    <source>
        <dbReference type="ARBA" id="ARBA00022448"/>
    </source>
</evidence>
<keyword evidence="1" id="KW-0813">Transport</keyword>
<evidence type="ECO:0000259" key="6">
    <source>
        <dbReference type="PROSITE" id="PS50893"/>
    </source>
</evidence>
<proteinExistence type="predicted"/>
<keyword evidence="2" id="KW-0677">Repeat</keyword>
<dbReference type="PROSITE" id="PS50893">
    <property type="entry name" value="ABC_TRANSPORTER_2"/>
    <property type="match status" value="2"/>
</dbReference>
<dbReference type="Proteomes" id="UP000431744">
    <property type="component" value="Unassembled WGS sequence"/>
</dbReference>
<organism evidence="7 8">
    <name type="scientific">Pseudoclavibacter endophyticus</name>
    <dbReference type="NCBI Taxonomy" id="1778590"/>
    <lineage>
        <taxon>Bacteria</taxon>
        <taxon>Bacillati</taxon>
        <taxon>Actinomycetota</taxon>
        <taxon>Actinomycetes</taxon>
        <taxon>Micrococcales</taxon>
        <taxon>Microbacteriaceae</taxon>
        <taxon>Pseudoclavibacter</taxon>
    </lineage>
</organism>
<dbReference type="CDD" id="cd03216">
    <property type="entry name" value="ABC_Carb_Monos_I"/>
    <property type="match status" value="1"/>
</dbReference>
<keyword evidence="3" id="KW-0547">Nucleotide-binding</keyword>
<dbReference type="OrthoDB" id="39350at2"/>
<keyword evidence="8" id="KW-1185">Reference proteome</keyword>
<dbReference type="EMBL" id="WBJY01000001">
    <property type="protein sequence ID" value="KAB1649172.1"/>
    <property type="molecule type" value="Genomic_DNA"/>
</dbReference>
<accession>A0A6H9WDZ3</accession>
<dbReference type="InterPro" id="IPR027417">
    <property type="entry name" value="P-loop_NTPase"/>
</dbReference>
<dbReference type="RefSeq" id="WP_158027764.1">
    <property type="nucleotide sequence ID" value="NZ_BMHG01000001.1"/>
</dbReference>
<dbReference type="InterPro" id="IPR017871">
    <property type="entry name" value="ABC_transporter-like_CS"/>
</dbReference>
<reference evidence="7 8" key="1">
    <citation type="submission" date="2019-09" db="EMBL/GenBank/DDBJ databases">
        <title>Phylogeny of genus Pseudoclavibacter and closely related genus.</title>
        <authorList>
            <person name="Li Y."/>
        </authorList>
    </citation>
    <scope>NUCLEOTIDE SEQUENCE [LARGE SCALE GENOMIC DNA]</scope>
    <source>
        <strain evidence="7 8">EGI 60007</strain>
    </source>
</reference>
<dbReference type="AlphaFoldDB" id="A0A6H9WDZ3"/>
<evidence type="ECO:0000256" key="5">
    <source>
        <dbReference type="SAM" id="MobiDB-lite"/>
    </source>
</evidence>
<evidence type="ECO:0000256" key="4">
    <source>
        <dbReference type="ARBA" id="ARBA00022840"/>
    </source>
</evidence>
<keyword evidence="4 7" id="KW-0067">ATP-binding</keyword>
<evidence type="ECO:0000313" key="8">
    <source>
        <dbReference type="Proteomes" id="UP000431744"/>
    </source>
</evidence>
<sequence length="537" mass="57546">MTRESSGRAPHIPVVARKPGLHAPTLLRASGVSKRFGANRALDDVGFEVHEGEIIALVGHNGSGKSTLVKILAGVYTADSGDITTADDEVELHFIHQDLGLIHELSAVENLWLRPQAGRHGLAPFRSRADRARARELLGRFAVDLDVDAPLSTATPAQRAIVAIARALDGWRHDRNILVLDEPTESLHASEVATLFTAVRSVAASGAGIVFISHRLDEVLDLADRVVVLREGKLVADTPAAELEHDRLLTLVTGASTEVGEHTGAARLGAAPVLEVKGLHGGAVGELSLRVVPGEVVGVAGVLGSGREHVAPLLFGSLPSEAEVFRVHGEPSVSPSPAKSLARGVAYVPADRAKFGAIPLFTARENMTLPELRSLRTRHGTVHEGRERHEAERLVADFDVRPSNAEQLFGQFSGGNQQKIVFAKWLRDRPRLLIMEEPTQGVDMGAKQSIYATVRRAAAEGTAVVVCSSDAKELSKICDRVVVLRDGHVAAELPRDELSEARIIAEGYGLTEWALHETTTAPTTRATTPDPLETEHA</sequence>
<dbReference type="GO" id="GO:0016887">
    <property type="term" value="F:ATP hydrolysis activity"/>
    <property type="evidence" value="ECO:0007669"/>
    <property type="project" value="InterPro"/>
</dbReference>
<evidence type="ECO:0000256" key="2">
    <source>
        <dbReference type="ARBA" id="ARBA00022737"/>
    </source>
</evidence>
<dbReference type="InterPro" id="IPR003439">
    <property type="entry name" value="ABC_transporter-like_ATP-bd"/>
</dbReference>
<protein>
    <submittedName>
        <fullName evidence="7">Sugar ABC transporter ATP-binding protein</fullName>
    </submittedName>
</protein>
<dbReference type="CDD" id="cd03215">
    <property type="entry name" value="ABC_Carb_Monos_II"/>
    <property type="match status" value="1"/>
</dbReference>
<dbReference type="InterPro" id="IPR003593">
    <property type="entry name" value="AAA+_ATPase"/>
</dbReference>
<gene>
    <name evidence="7" type="ORF">F8O04_02515</name>
</gene>
<feature type="compositionally biased region" description="Low complexity" evidence="5">
    <location>
        <begin position="518"/>
        <end position="529"/>
    </location>
</feature>
<dbReference type="InterPro" id="IPR050107">
    <property type="entry name" value="ABC_carbohydrate_import_ATPase"/>
</dbReference>
<feature type="domain" description="ABC transporter" evidence="6">
    <location>
        <begin position="27"/>
        <end position="256"/>
    </location>
</feature>
<dbReference type="PANTHER" id="PTHR43790:SF9">
    <property type="entry name" value="GALACTOFURANOSE TRANSPORTER ATP-BINDING PROTEIN YTFR"/>
    <property type="match status" value="1"/>
</dbReference>
<dbReference type="SMART" id="SM00382">
    <property type="entry name" value="AAA"/>
    <property type="match status" value="2"/>
</dbReference>
<feature type="region of interest" description="Disordered" evidence="5">
    <location>
        <begin position="516"/>
        <end position="537"/>
    </location>
</feature>